<dbReference type="NCBIfam" id="TIGR01636">
    <property type="entry name" value="phage_rinA"/>
    <property type="match status" value="1"/>
</dbReference>
<dbReference type="InterPro" id="IPR006523">
    <property type="entry name" value="RinA"/>
</dbReference>
<dbReference type="AlphaFoldDB" id="A0A166GE99"/>
<evidence type="ECO:0000313" key="2">
    <source>
        <dbReference type="Proteomes" id="UP000076480"/>
    </source>
</evidence>
<dbReference type="EMBL" id="JYDC01000062">
    <property type="protein sequence ID" value="KZL38828.1"/>
    <property type="molecule type" value="Genomic_DNA"/>
</dbReference>
<dbReference type="PATRIC" id="fig|33960.6.peg.2981"/>
<proteinExistence type="predicted"/>
<accession>A0A166GE99</accession>
<gene>
    <name evidence="1" type="ORF">TY91_11695</name>
</gene>
<sequence>MKRSTIRKIEDILRDYPKIDKYIEQREQELRYPMKPADDNVGGGKTSLEHDIGMLNTLITIDDDKRINALKRQRMIIDDCLDEAGKDTTVIINELYFKKHQQYTIDGLIVNGLLQCSRRSAFRLKNEFINDCAKQLGLYEVD</sequence>
<organism evidence="1 2">
    <name type="scientific">Secundilactobacillus collinoides</name>
    <name type="common">Lactobacillus collinoides</name>
    <dbReference type="NCBI Taxonomy" id="33960"/>
    <lineage>
        <taxon>Bacteria</taxon>
        <taxon>Bacillati</taxon>
        <taxon>Bacillota</taxon>
        <taxon>Bacilli</taxon>
        <taxon>Lactobacillales</taxon>
        <taxon>Lactobacillaceae</taxon>
        <taxon>Secundilactobacillus</taxon>
    </lineage>
</organism>
<dbReference type="OrthoDB" id="2735906at2"/>
<comment type="caution">
    <text evidence="1">The sequence shown here is derived from an EMBL/GenBank/DDBJ whole genome shotgun (WGS) entry which is preliminary data.</text>
</comment>
<dbReference type="RefSeq" id="WP_063285558.1">
    <property type="nucleotide sequence ID" value="NZ_JYDC01000062.1"/>
</dbReference>
<reference evidence="1 2" key="1">
    <citation type="submission" date="2015-02" db="EMBL/GenBank/DDBJ databases">
        <title>Draft genome sequence of Lactobacillus collinoides CUPV2371 isolated from a natural cider, the first genome sequence of a strain of this species.</title>
        <authorList>
            <person name="Puertas A.I."/>
            <person name="Spano G."/>
            <person name="Capozzi V."/>
            <person name="Lamontanara A."/>
            <person name="Orru L."/>
            <person name="Duenas M.T."/>
        </authorList>
    </citation>
    <scope>NUCLEOTIDE SEQUENCE [LARGE SCALE GENOMIC DNA]</scope>
    <source>
        <strain evidence="1 2">237</strain>
    </source>
</reference>
<dbReference type="Proteomes" id="UP000076480">
    <property type="component" value="Unassembled WGS sequence"/>
</dbReference>
<evidence type="ECO:0000313" key="1">
    <source>
        <dbReference type="EMBL" id="KZL38828.1"/>
    </source>
</evidence>
<keyword evidence="2" id="KW-1185">Reference proteome</keyword>
<protein>
    <submittedName>
        <fullName evidence="1">Transcriptional regulator</fullName>
    </submittedName>
</protein>
<name>A0A166GE99_SECCO</name>